<organism evidence="1 2">
    <name type="scientific">Tinamus guttatus</name>
    <name type="common">White-throated tinamou</name>
    <dbReference type="NCBI Taxonomy" id="94827"/>
    <lineage>
        <taxon>Eukaryota</taxon>
        <taxon>Metazoa</taxon>
        <taxon>Chordata</taxon>
        <taxon>Craniata</taxon>
        <taxon>Vertebrata</taxon>
        <taxon>Euteleostomi</taxon>
        <taxon>Archelosauria</taxon>
        <taxon>Archosauria</taxon>
        <taxon>Dinosauria</taxon>
        <taxon>Saurischia</taxon>
        <taxon>Theropoda</taxon>
        <taxon>Coelurosauria</taxon>
        <taxon>Aves</taxon>
        <taxon>Palaeognathae</taxon>
        <taxon>Tinamiformes</taxon>
        <taxon>Tinamidae</taxon>
        <taxon>Tinamus</taxon>
    </lineage>
</organism>
<feature type="non-terminal residue" evidence="1">
    <location>
        <position position="1"/>
    </location>
</feature>
<dbReference type="AlphaFoldDB" id="A0A099YXH1"/>
<dbReference type="Proteomes" id="UP000053641">
    <property type="component" value="Unassembled WGS sequence"/>
</dbReference>
<reference evidence="1 2" key="1">
    <citation type="submission" date="2014-06" db="EMBL/GenBank/DDBJ databases">
        <title>Genome evolution of avian class.</title>
        <authorList>
            <person name="Zhang G."/>
            <person name="Li C."/>
        </authorList>
    </citation>
    <scope>NUCLEOTIDE SEQUENCE [LARGE SCALE GENOMIC DNA]</scope>
    <source>
        <strain evidence="1">BGI_N309</strain>
    </source>
</reference>
<evidence type="ECO:0000313" key="1">
    <source>
        <dbReference type="EMBL" id="KGL73270.1"/>
    </source>
</evidence>
<feature type="non-terminal residue" evidence="1">
    <location>
        <position position="112"/>
    </location>
</feature>
<name>A0A099YXH1_TINGU</name>
<keyword evidence="2" id="KW-1185">Reference proteome</keyword>
<dbReference type="EMBL" id="KL885849">
    <property type="protein sequence ID" value="KGL73270.1"/>
    <property type="molecule type" value="Genomic_DNA"/>
</dbReference>
<proteinExistence type="predicted"/>
<dbReference type="STRING" id="94827.A0A099YXH1"/>
<dbReference type="InterPro" id="IPR011992">
    <property type="entry name" value="EF-hand-dom_pair"/>
</dbReference>
<evidence type="ECO:0000313" key="2">
    <source>
        <dbReference type="Proteomes" id="UP000053641"/>
    </source>
</evidence>
<dbReference type="SUPFAM" id="SSF47473">
    <property type="entry name" value="EF-hand"/>
    <property type="match status" value="1"/>
</dbReference>
<accession>A0A099YXH1</accession>
<protein>
    <submittedName>
        <fullName evidence="1">EF-hand calcium-binding domain-containing protein 11</fullName>
    </submittedName>
</protein>
<sequence length="112" mass="13126">VFEVCDENIKGCLSLFKVAVVMLFGYRPSKVHVFISYVLKIQHVWMTRILLKKILDFMSTKKVVQLFSNEIKHIVSAFDMQGRRFLTLEDFKKAFHSVSPKLSERIVVEAFR</sequence>
<gene>
    <name evidence="1" type="ORF">N309_13523</name>
</gene>